<sequence length="177" mass="20421">MLLPLAPSRVRDELISYFNAVLQERDAEAKALRDQVTLLSTVPTKPSPSKPKLPDVAKLDRPTTYDVWLLEMQGKLRVNSEPIGDDCTRTYYIYSRLEPKVKDLVVQQIRYAERTGDWSSAPNVVLQALDHIYDDPNKILFAEARLKKMKMKDDDSFRQFLANWVRARCIKPVARTI</sequence>
<evidence type="ECO:0000313" key="1">
    <source>
        <dbReference type="EMBL" id="RYO79673.1"/>
    </source>
</evidence>
<protein>
    <submittedName>
        <fullName evidence="1">Uncharacterized protein</fullName>
    </submittedName>
</protein>
<accession>A0ABY0H1T9</accession>
<organism evidence="1 2">
    <name type="scientific">Monosporascus cannonballus</name>
    <dbReference type="NCBI Taxonomy" id="155416"/>
    <lineage>
        <taxon>Eukaryota</taxon>
        <taxon>Fungi</taxon>
        <taxon>Dikarya</taxon>
        <taxon>Ascomycota</taxon>
        <taxon>Pezizomycotina</taxon>
        <taxon>Sordariomycetes</taxon>
        <taxon>Xylariomycetidae</taxon>
        <taxon>Xylariales</taxon>
        <taxon>Xylariales incertae sedis</taxon>
        <taxon>Monosporascus</taxon>
    </lineage>
</organism>
<evidence type="ECO:0000313" key="2">
    <source>
        <dbReference type="Proteomes" id="UP000294003"/>
    </source>
</evidence>
<reference evidence="1 2" key="1">
    <citation type="submission" date="2018-06" db="EMBL/GenBank/DDBJ databases">
        <title>Complete Genomes of Monosporascus.</title>
        <authorList>
            <person name="Robinson A.J."/>
            <person name="Natvig D.O."/>
        </authorList>
    </citation>
    <scope>NUCLEOTIDE SEQUENCE [LARGE SCALE GENOMIC DNA]</scope>
    <source>
        <strain evidence="1 2">CBS 609.92</strain>
    </source>
</reference>
<name>A0ABY0H1T9_9PEZI</name>
<dbReference type="EMBL" id="QJNS01000318">
    <property type="protein sequence ID" value="RYO79673.1"/>
    <property type="molecule type" value="Genomic_DNA"/>
</dbReference>
<gene>
    <name evidence="1" type="ORF">DL762_008032</name>
</gene>
<comment type="caution">
    <text evidence="1">The sequence shown here is derived from an EMBL/GenBank/DDBJ whole genome shotgun (WGS) entry which is preliminary data.</text>
</comment>
<keyword evidence="2" id="KW-1185">Reference proteome</keyword>
<dbReference type="Proteomes" id="UP000294003">
    <property type="component" value="Unassembled WGS sequence"/>
</dbReference>
<proteinExistence type="predicted"/>